<dbReference type="EC" id="3.4.14.-" evidence="7"/>
<dbReference type="GO" id="GO:0006508">
    <property type="term" value="P:proteolysis"/>
    <property type="evidence" value="ECO:0007669"/>
    <property type="project" value="UniProtKB-KW"/>
</dbReference>
<proteinExistence type="inferred from homology"/>
<dbReference type="SUPFAM" id="SSF50494">
    <property type="entry name" value="Trypsin-like serine proteases"/>
    <property type="match status" value="1"/>
</dbReference>
<dbReference type="Proteomes" id="UP000027661">
    <property type="component" value="Unassembled WGS sequence"/>
</dbReference>
<evidence type="ECO:0000256" key="7">
    <source>
        <dbReference type="RuleBase" id="RU366067"/>
    </source>
</evidence>
<keyword evidence="3 7" id="KW-0645">Protease</keyword>
<dbReference type="InterPro" id="IPR019500">
    <property type="entry name" value="Pep_S46"/>
</dbReference>
<dbReference type="MEROPS" id="S46.002"/>
<name>A0A069SM67_PHOVU</name>
<comment type="caution">
    <text evidence="8">The sequence shown here is derived from an EMBL/GenBank/DDBJ whole genome shotgun (WGS) entry which is preliminary data.</text>
</comment>
<evidence type="ECO:0000313" key="8">
    <source>
        <dbReference type="EMBL" id="KDS55746.1"/>
    </source>
</evidence>
<protein>
    <recommendedName>
        <fullName evidence="7">Dipeptidyl-peptidase</fullName>
        <ecNumber evidence="7">3.4.14.-</ecNumber>
    </recommendedName>
</protein>
<evidence type="ECO:0000313" key="9">
    <source>
        <dbReference type="Proteomes" id="UP000027661"/>
    </source>
</evidence>
<keyword evidence="2 7" id="KW-0031">Aminopeptidase</keyword>
<dbReference type="InterPro" id="IPR009003">
    <property type="entry name" value="Peptidase_S1_PA"/>
</dbReference>
<reference evidence="8 9" key="1">
    <citation type="submission" date="2014-04" db="EMBL/GenBank/DDBJ databases">
        <authorList>
            <person name="Sears C."/>
            <person name="Carroll K."/>
            <person name="Sack B.R."/>
            <person name="Qadri F."/>
            <person name="Myers L.L."/>
            <person name="Chung G.-T."/>
            <person name="Escheverria P."/>
            <person name="Fraser C.M."/>
            <person name="Sadzewicz L."/>
            <person name="Shefchek K.A."/>
            <person name="Tallon L."/>
            <person name="Das S.P."/>
            <person name="Daugherty S."/>
            <person name="Mongodin E.F."/>
        </authorList>
    </citation>
    <scope>NUCLEOTIDE SEQUENCE [LARGE SCALE GENOMIC DNA]</scope>
    <source>
        <strain evidence="8 9">3975 RP4</strain>
    </source>
</reference>
<dbReference type="GO" id="GO:0043171">
    <property type="term" value="P:peptide catabolic process"/>
    <property type="evidence" value="ECO:0007669"/>
    <property type="project" value="UniProtKB-UniRule"/>
</dbReference>
<accession>A0A069SM67</accession>
<keyword evidence="5 7" id="KW-0378">Hydrolase</keyword>
<dbReference type="PANTHER" id="PTHR38469">
    <property type="entry name" value="PERIPLASMIC PEPTIDASE SUBFAMILY S1B"/>
    <property type="match status" value="1"/>
</dbReference>
<keyword evidence="6 7" id="KW-0720">Serine protease</keyword>
<feature type="signal peptide" evidence="7">
    <location>
        <begin position="1"/>
        <end position="19"/>
    </location>
</feature>
<comment type="function">
    <text evidence="7">Catalyzes the removal of dipeptides from the N-terminus of oligopeptides.</text>
</comment>
<evidence type="ECO:0000256" key="6">
    <source>
        <dbReference type="ARBA" id="ARBA00022825"/>
    </source>
</evidence>
<sequence length="728" mass="82676">MKKILLLSLFTFTTLAGHADEGMWMLTDLKEQNAATMYDMGLDISIDKVYCPDSISLKDAVVHFGGGCTGEIISAEGLVLTNHHCGYSYIQQHSSVEHDYLTDGFWAMSRKEELPCKGLTVTFIDRILDVTPYVKEQLAKDEDPEGLNYLSPSYLSKVAKRFAEQENIEITPFTALELKPFYGANRYYLFIKTIYKDVRMVGAPPSSIGKFGADTDNWMWPRHCGDFSMFRIYATPDGKPADYNESNVPLKVKKHLTINLGGIKEGDFTFVMGFPGRNWRYMISDEVEERMQTTNFMRKTVRTVRLNNLLEEMLKSDKVRIQYASKYASSANYWKNAIGMNEGLVQLKVLDTKKKQQEKLLAYGRETGTDAYQKAFDAIREIVSKRRDAVYHQQAIYEVCKLGTEFYKIPSTDKVLQALEKGYKVPHATKEINPLDHALSTLIKQADNFFNKDYNPEIDRKVSKALLKTYAELIPAEQRISIFKVIDKEFKGNIDAFVDACFDTSIFRSREAFDNFVAKPDAKTLENDLMVQYAKSVDQGYADTDAAMKAETDAYNLAHKTWVEGMMKLKQHEGTPIYPDANSTLRLTYGKVGSYSPKDGMEYNYYTTLKGVMEKEDPNNYEFVVPAKLKDLYNKKDFGRYAMKNGEMPICFVTGTDNTGGNSGSPVFNNKGELIGTGFDRNYEGLTGDIAYNPQLQRAACVDIRYTLFIIDKFAGAKHLVDEMTIVE</sequence>
<dbReference type="PATRIC" id="fig|1339352.3.peg.1010"/>
<dbReference type="AlphaFoldDB" id="A0A069SM67"/>
<organism evidence="8 9">
    <name type="scientific">Phocaeicola vulgatus str. 3975 RP4</name>
    <dbReference type="NCBI Taxonomy" id="1339352"/>
    <lineage>
        <taxon>Bacteria</taxon>
        <taxon>Pseudomonadati</taxon>
        <taxon>Bacteroidota</taxon>
        <taxon>Bacteroidia</taxon>
        <taxon>Bacteroidales</taxon>
        <taxon>Bacteroidaceae</taxon>
        <taxon>Phocaeicola</taxon>
    </lineage>
</organism>
<evidence type="ECO:0000256" key="1">
    <source>
        <dbReference type="ARBA" id="ARBA00010491"/>
    </source>
</evidence>
<evidence type="ECO:0000256" key="4">
    <source>
        <dbReference type="ARBA" id="ARBA00022729"/>
    </source>
</evidence>
<dbReference type="Pfam" id="PF10459">
    <property type="entry name" value="Peptidase_S46"/>
    <property type="match status" value="1"/>
</dbReference>
<dbReference type="GO" id="GO:0070009">
    <property type="term" value="F:serine-type aminopeptidase activity"/>
    <property type="evidence" value="ECO:0007669"/>
    <property type="project" value="UniProtKB-UniRule"/>
</dbReference>
<dbReference type="PANTHER" id="PTHR38469:SF1">
    <property type="entry name" value="PERIPLASMIC PEPTIDASE SUBFAMILY S1B"/>
    <property type="match status" value="1"/>
</dbReference>
<dbReference type="GO" id="GO:0008239">
    <property type="term" value="F:dipeptidyl-peptidase activity"/>
    <property type="evidence" value="ECO:0007669"/>
    <property type="project" value="UniProtKB-UniRule"/>
</dbReference>
<dbReference type="RefSeq" id="WP_032952533.1">
    <property type="nucleotide sequence ID" value="NZ_JNHM01000012.1"/>
</dbReference>
<evidence type="ECO:0000256" key="2">
    <source>
        <dbReference type="ARBA" id="ARBA00022438"/>
    </source>
</evidence>
<evidence type="ECO:0000256" key="5">
    <source>
        <dbReference type="ARBA" id="ARBA00022801"/>
    </source>
</evidence>
<evidence type="ECO:0000256" key="3">
    <source>
        <dbReference type="ARBA" id="ARBA00022670"/>
    </source>
</evidence>
<gene>
    <name evidence="8" type="ORF">M099_1043</name>
</gene>
<comment type="similarity">
    <text evidence="1 7">Belongs to the peptidase S46 family.</text>
</comment>
<feature type="chain" id="PRO_5022984884" description="Dipeptidyl-peptidase" evidence="7">
    <location>
        <begin position="20"/>
        <end position="728"/>
    </location>
</feature>
<keyword evidence="4 7" id="KW-0732">Signal</keyword>
<dbReference type="EMBL" id="JNHM01000012">
    <property type="protein sequence ID" value="KDS55746.1"/>
    <property type="molecule type" value="Genomic_DNA"/>
</dbReference>